<dbReference type="SUPFAM" id="SSF103473">
    <property type="entry name" value="MFS general substrate transporter"/>
    <property type="match status" value="1"/>
</dbReference>
<reference evidence="3" key="1">
    <citation type="submission" date="2021-02" db="EMBL/GenBank/DDBJ databases">
        <authorList>
            <person name="Nowell W R."/>
        </authorList>
    </citation>
    <scope>NUCLEOTIDE SEQUENCE</scope>
</reference>
<protein>
    <submittedName>
        <fullName evidence="3">Uncharacterized protein</fullName>
    </submittedName>
</protein>
<dbReference type="EMBL" id="CAJOBA010082132">
    <property type="protein sequence ID" value="CAF4446671.1"/>
    <property type="molecule type" value="Genomic_DNA"/>
</dbReference>
<sequence length="96" mass="10777">MCAKQLSTEKSLIYYDTEHPASIKEPSSGKNEQQTVSENNTNRSIYDLYSPRKRNIMLFAVCALAILSPLSDTIYLPALPVIQKDLHTSYALVLQS</sequence>
<dbReference type="InterPro" id="IPR036259">
    <property type="entry name" value="MFS_trans_sf"/>
</dbReference>
<feature type="non-terminal residue" evidence="3">
    <location>
        <position position="96"/>
    </location>
</feature>
<feature type="region of interest" description="Disordered" evidence="1">
    <location>
        <begin position="19"/>
        <end position="44"/>
    </location>
</feature>
<dbReference type="Gene3D" id="1.20.1720.10">
    <property type="entry name" value="Multidrug resistance protein D"/>
    <property type="match status" value="1"/>
</dbReference>
<evidence type="ECO:0000313" key="5">
    <source>
        <dbReference type="Proteomes" id="UP000677228"/>
    </source>
</evidence>
<feature type="transmembrane region" description="Helical" evidence="2">
    <location>
        <begin position="56"/>
        <end position="76"/>
    </location>
</feature>
<dbReference type="AlphaFoldDB" id="A0A8S2G4K7"/>
<dbReference type="EMBL" id="CAJNOK010057001">
    <property type="protein sequence ID" value="CAF1624666.1"/>
    <property type="molecule type" value="Genomic_DNA"/>
</dbReference>
<dbReference type="Proteomes" id="UP000677228">
    <property type="component" value="Unassembled WGS sequence"/>
</dbReference>
<gene>
    <name evidence="3" type="ORF">OVA965_LOCUS43389</name>
    <name evidence="4" type="ORF">TMI583_LOCUS45629</name>
</gene>
<keyword evidence="2" id="KW-1133">Transmembrane helix</keyword>
<keyword evidence="2" id="KW-0472">Membrane</keyword>
<keyword evidence="2" id="KW-0812">Transmembrane</keyword>
<comment type="caution">
    <text evidence="3">The sequence shown here is derived from an EMBL/GenBank/DDBJ whole genome shotgun (WGS) entry which is preliminary data.</text>
</comment>
<evidence type="ECO:0000256" key="1">
    <source>
        <dbReference type="SAM" id="MobiDB-lite"/>
    </source>
</evidence>
<evidence type="ECO:0000256" key="2">
    <source>
        <dbReference type="SAM" id="Phobius"/>
    </source>
</evidence>
<organism evidence="3 5">
    <name type="scientific">Didymodactylos carnosus</name>
    <dbReference type="NCBI Taxonomy" id="1234261"/>
    <lineage>
        <taxon>Eukaryota</taxon>
        <taxon>Metazoa</taxon>
        <taxon>Spiralia</taxon>
        <taxon>Gnathifera</taxon>
        <taxon>Rotifera</taxon>
        <taxon>Eurotatoria</taxon>
        <taxon>Bdelloidea</taxon>
        <taxon>Philodinida</taxon>
        <taxon>Philodinidae</taxon>
        <taxon>Didymodactylos</taxon>
    </lineage>
</organism>
<evidence type="ECO:0000313" key="3">
    <source>
        <dbReference type="EMBL" id="CAF1624666.1"/>
    </source>
</evidence>
<evidence type="ECO:0000313" key="4">
    <source>
        <dbReference type="EMBL" id="CAF4446671.1"/>
    </source>
</evidence>
<proteinExistence type="predicted"/>
<dbReference type="Proteomes" id="UP000682733">
    <property type="component" value="Unassembled WGS sequence"/>
</dbReference>
<name>A0A8S2G4K7_9BILA</name>
<feature type="compositionally biased region" description="Polar residues" evidence="1">
    <location>
        <begin position="28"/>
        <end position="44"/>
    </location>
</feature>
<accession>A0A8S2G4K7</accession>